<dbReference type="RefSeq" id="XP_019758534.1">
    <property type="nucleotide sequence ID" value="XM_019902975.2"/>
</dbReference>
<accession>A0AAR5PBT2</accession>
<reference evidence="4" key="1">
    <citation type="journal article" date="2013" name="Genome Biol.">
        <title>Draft genome of the mountain pine beetle, Dendroctonus ponderosae Hopkins, a major forest pest.</title>
        <authorList>
            <person name="Keeling C.I."/>
            <person name="Yuen M.M."/>
            <person name="Liao N.Y."/>
            <person name="Docking T.R."/>
            <person name="Chan S.K."/>
            <person name="Taylor G.A."/>
            <person name="Palmquist D.L."/>
            <person name="Jackman S.D."/>
            <person name="Nguyen A."/>
            <person name="Li M."/>
            <person name="Henderson H."/>
            <person name="Janes J.K."/>
            <person name="Zhao Y."/>
            <person name="Pandoh P."/>
            <person name="Moore R."/>
            <person name="Sperling F.A."/>
            <person name="Huber D.P."/>
            <person name="Birol I."/>
            <person name="Jones S.J."/>
            <person name="Bohlmann J."/>
        </authorList>
    </citation>
    <scope>NUCLEOTIDE SEQUENCE</scope>
</reference>
<dbReference type="AlphaFoldDB" id="A0AAR5PBT2"/>
<keyword evidence="2" id="KW-0732">Signal</keyword>
<feature type="region of interest" description="Disordered" evidence="1">
    <location>
        <begin position="57"/>
        <end position="82"/>
    </location>
</feature>
<feature type="signal peptide" evidence="2">
    <location>
        <begin position="1"/>
        <end position="21"/>
    </location>
</feature>
<keyword evidence="4" id="KW-1185">Reference proteome</keyword>
<dbReference type="Proteomes" id="UP000019118">
    <property type="component" value="Unassembled WGS sequence"/>
</dbReference>
<feature type="chain" id="PRO_5043826472" evidence="2">
    <location>
        <begin position="22"/>
        <end position="97"/>
    </location>
</feature>
<evidence type="ECO:0000313" key="4">
    <source>
        <dbReference type="Proteomes" id="UP000019118"/>
    </source>
</evidence>
<evidence type="ECO:0000313" key="3">
    <source>
        <dbReference type="EnsemblMetazoa" id="XP_019758534.1"/>
    </source>
</evidence>
<protein>
    <submittedName>
        <fullName evidence="3">Uncharacterized protein</fullName>
    </submittedName>
</protein>
<evidence type="ECO:0000256" key="2">
    <source>
        <dbReference type="SAM" id="SignalP"/>
    </source>
</evidence>
<name>A0AAR5PBT2_DENPD</name>
<dbReference type="KEGG" id="dpa:109536662"/>
<reference evidence="3" key="2">
    <citation type="submission" date="2024-08" db="UniProtKB">
        <authorList>
            <consortium name="EnsemblMetazoa"/>
        </authorList>
    </citation>
    <scope>IDENTIFICATION</scope>
</reference>
<proteinExistence type="predicted"/>
<sequence length="97" mass="9735">MVNKAFISLIALTLSLSFCASQPVSKLETSAEPKFFGLAALYGGILAAGLANNGGWNSGGGHQKPGHGHGGHGGHGNQGGNFLGQLTGGWGGCKRKC</sequence>
<dbReference type="EnsemblMetazoa" id="XM_019902975.1">
    <property type="protein sequence ID" value="XP_019758534.1"/>
    <property type="gene ID" value="LOC109536662"/>
</dbReference>
<feature type="compositionally biased region" description="Gly residues" evidence="1">
    <location>
        <begin position="73"/>
        <end position="82"/>
    </location>
</feature>
<dbReference type="GeneID" id="109536662"/>
<organism evidence="3 4">
    <name type="scientific">Dendroctonus ponderosae</name>
    <name type="common">Mountain pine beetle</name>
    <dbReference type="NCBI Taxonomy" id="77166"/>
    <lineage>
        <taxon>Eukaryota</taxon>
        <taxon>Metazoa</taxon>
        <taxon>Ecdysozoa</taxon>
        <taxon>Arthropoda</taxon>
        <taxon>Hexapoda</taxon>
        <taxon>Insecta</taxon>
        <taxon>Pterygota</taxon>
        <taxon>Neoptera</taxon>
        <taxon>Endopterygota</taxon>
        <taxon>Coleoptera</taxon>
        <taxon>Polyphaga</taxon>
        <taxon>Cucujiformia</taxon>
        <taxon>Curculionidae</taxon>
        <taxon>Scolytinae</taxon>
        <taxon>Dendroctonus</taxon>
    </lineage>
</organism>
<evidence type="ECO:0000256" key="1">
    <source>
        <dbReference type="SAM" id="MobiDB-lite"/>
    </source>
</evidence>